<dbReference type="OrthoDB" id="9800864at2"/>
<keyword evidence="9" id="KW-0012">Acyltransferase</keyword>
<dbReference type="Gene3D" id="1.10.230.10">
    <property type="entry name" value="Cytochrome P450-Terp, domain 2"/>
    <property type="match status" value="1"/>
</dbReference>
<dbReference type="InterPro" id="IPR019810">
    <property type="entry name" value="Citrate_synthase_AS"/>
</dbReference>
<keyword evidence="10" id="KW-1185">Reference proteome</keyword>
<evidence type="ECO:0000256" key="4">
    <source>
        <dbReference type="ARBA" id="ARBA00022679"/>
    </source>
</evidence>
<dbReference type="InterPro" id="IPR024176">
    <property type="entry name" value="Citrate_synthase_bac-typ"/>
</dbReference>
<keyword evidence="4 6" id="KW-0808">Transferase</keyword>
<dbReference type="PROSITE" id="PS00480">
    <property type="entry name" value="CITRATE_SYNTHASE"/>
    <property type="match status" value="1"/>
</dbReference>
<dbReference type="InterPro" id="IPR036969">
    <property type="entry name" value="Citrate_synthase_sf"/>
</dbReference>
<comment type="catalytic activity">
    <reaction evidence="5">
        <text>oxaloacetate + acetyl-CoA + H2O = citrate + CoA + H(+)</text>
        <dbReference type="Rhea" id="RHEA:16845"/>
        <dbReference type="ChEBI" id="CHEBI:15377"/>
        <dbReference type="ChEBI" id="CHEBI:15378"/>
        <dbReference type="ChEBI" id="CHEBI:16452"/>
        <dbReference type="ChEBI" id="CHEBI:16947"/>
        <dbReference type="ChEBI" id="CHEBI:57287"/>
        <dbReference type="ChEBI" id="CHEBI:57288"/>
        <dbReference type="EC" id="2.3.3.16"/>
    </reaction>
</comment>
<evidence type="ECO:0000313" key="9">
    <source>
        <dbReference type="EMBL" id="QDG49736.1"/>
    </source>
</evidence>
<dbReference type="NCBIfam" id="NF004126">
    <property type="entry name" value="PRK05614.1"/>
    <property type="match status" value="1"/>
</dbReference>
<evidence type="ECO:0000313" key="10">
    <source>
        <dbReference type="Proteomes" id="UP000315995"/>
    </source>
</evidence>
<dbReference type="Gene3D" id="1.10.580.10">
    <property type="entry name" value="Citrate Synthase, domain 1"/>
    <property type="match status" value="1"/>
</dbReference>
<evidence type="ECO:0000256" key="8">
    <source>
        <dbReference type="RuleBase" id="RU003406"/>
    </source>
</evidence>
<dbReference type="InterPro" id="IPR002020">
    <property type="entry name" value="Citrate_synthase"/>
</dbReference>
<dbReference type="InterPro" id="IPR016143">
    <property type="entry name" value="Citrate_synth-like_sm_a-sub"/>
</dbReference>
<accession>A0A4Y6PN50</accession>
<dbReference type="PANTHER" id="PTHR42871:SF1">
    <property type="entry name" value="CITRATE SYNTHASE"/>
    <property type="match status" value="1"/>
</dbReference>
<comment type="similarity">
    <text evidence="2 6 8">Belongs to the citrate synthase family.</text>
</comment>
<evidence type="ECO:0000256" key="7">
    <source>
        <dbReference type="PIRSR" id="PIRSR001369-1"/>
    </source>
</evidence>
<dbReference type="GO" id="GO:0036440">
    <property type="term" value="F:citrate synthase activity"/>
    <property type="evidence" value="ECO:0007669"/>
    <property type="project" value="UniProtKB-EC"/>
</dbReference>
<name>A0A4Y6PN50_PERCE</name>
<protein>
    <recommendedName>
        <fullName evidence="6">Citrate synthase</fullName>
    </recommendedName>
</protein>
<evidence type="ECO:0000256" key="5">
    <source>
        <dbReference type="ARBA" id="ARBA00049288"/>
    </source>
</evidence>
<dbReference type="PANTHER" id="PTHR42871">
    <property type="entry name" value="CITRATE SYNTHASE"/>
    <property type="match status" value="1"/>
</dbReference>
<gene>
    <name evidence="9" type="ORF">FIV42_02990</name>
</gene>
<proteinExistence type="inferred from homology"/>
<dbReference type="InterPro" id="IPR016142">
    <property type="entry name" value="Citrate_synth-like_lrg_a-sub"/>
</dbReference>
<dbReference type="EMBL" id="CP041186">
    <property type="protein sequence ID" value="QDG49736.1"/>
    <property type="molecule type" value="Genomic_DNA"/>
</dbReference>
<dbReference type="Proteomes" id="UP000315995">
    <property type="component" value="Chromosome"/>
</dbReference>
<dbReference type="GO" id="GO:0006099">
    <property type="term" value="P:tricarboxylic acid cycle"/>
    <property type="evidence" value="ECO:0007669"/>
    <property type="project" value="UniProtKB-UniPathway"/>
</dbReference>
<organism evidence="9 10">
    <name type="scientific">Persicimonas caeni</name>
    <dbReference type="NCBI Taxonomy" id="2292766"/>
    <lineage>
        <taxon>Bacteria</taxon>
        <taxon>Deltaproteobacteria</taxon>
        <taxon>Bradymonadales</taxon>
        <taxon>Bradymonadaceae</taxon>
        <taxon>Persicimonas</taxon>
    </lineage>
</organism>
<feature type="active site" evidence="7">
    <location>
        <position position="356"/>
    </location>
</feature>
<dbReference type="SUPFAM" id="SSF48256">
    <property type="entry name" value="Citrate synthase"/>
    <property type="match status" value="1"/>
</dbReference>
<dbReference type="AlphaFoldDB" id="A0A4Y6PN50"/>
<dbReference type="FunFam" id="1.10.230.10:FF:000002">
    <property type="entry name" value="Citrate synthase"/>
    <property type="match status" value="1"/>
</dbReference>
<dbReference type="UniPathway" id="UPA00223">
    <property type="reaction ID" value="UER00717"/>
</dbReference>
<feature type="active site" evidence="7">
    <location>
        <position position="299"/>
    </location>
</feature>
<dbReference type="RefSeq" id="WP_141196233.1">
    <property type="nucleotide sequence ID" value="NZ_CP041186.1"/>
</dbReference>
<reference evidence="9 10" key="1">
    <citation type="submission" date="2019-06" db="EMBL/GenBank/DDBJ databases">
        <title>Persicimonas caeni gen. nov., sp. nov., a predatory bacterium isolated from solar saltern.</title>
        <authorList>
            <person name="Wang S."/>
        </authorList>
    </citation>
    <scope>NUCLEOTIDE SEQUENCE [LARGE SCALE GENOMIC DNA]</scope>
    <source>
        <strain evidence="9 10">YN101</strain>
    </source>
</reference>
<dbReference type="Gene3D" id="2.20.28.60">
    <property type="match status" value="1"/>
</dbReference>
<dbReference type="PRINTS" id="PR00143">
    <property type="entry name" value="CITRTSNTHASE"/>
</dbReference>
<sequence>MADAKLVLNGEEYEFPVVEGSEGERGVDNRKLRGTTGVISYDPGYGSTGSCKSAITFINGEEGVLRYRGYAIEDLAENASFEEVMYLLVWGKLPNQEELDTFKGRLAEHATLPDGVVNVLESLPNTAHPMTVAQTLVACLGEYYDDDSDEETDIIRLLASMKALAAYGYRKTAGKDYVAPNTDASYAGDFANMMFGDADGDYNVSEVLETAIDKLLTLHADHEQNCSASTARMIGSAGSSLYASISGAIGALSGPLHGGANQKVIEMLEEIREADRSLEDHIDLVKDKSSDVRLMGFGHRVYKNFDPRAKILKKAADELLPELGVEDPALDLAKELEQVALEDEYFVKRRLYPNVDFYSGTIYRALGIPTNMFTVMFVLGRLPGWIAQWKEMRDDEEQRIHRPRQIYIGENKREVTPISER</sequence>
<evidence type="ECO:0000256" key="6">
    <source>
        <dbReference type="PIRNR" id="PIRNR001369"/>
    </source>
</evidence>
<dbReference type="Pfam" id="PF00285">
    <property type="entry name" value="Citrate_synt"/>
    <property type="match status" value="1"/>
</dbReference>
<keyword evidence="3" id="KW-0816">Tricarboxylic acid cycle</keyword>
<evidence type="ECO:0000256" key="1">
    <source>
        <dbReference type="ARBA" id="ARBA00004751"/>
    </source>
</evidence>
<evidence type="ECO:0000256" key="3">
    <source>
        <dbReference type="ARBA" id="ARBA00022532"/>
    </source>
</evidence>
<dbReference type="PIRSF" id="PIRSF001369">
    <property type="entry name" value="Citrate_synth"/>
    <property type="match status" value="1"/>
</dbReference>
<accession>A0A5B8Y0L0</accession>
<evidence type="ECO:0000256" key="2">
    <source>
        <dbReference type="ARBA" id="ARBA00010566"/>
    </source>
</evidence>
<comment type="pathway">
    <text evidence="1">Carbohydrate metabolism; tricarboxylic acid cycle; isocitrate from oxaloacetate: step 1/2.</text>
</comment>